<evidence type="ECO:0000313" key="1">
    <source>
        <dbReference type="EMBL" id="EKS38657.1"/>
    </source>
</evidence>
<comment type="caution">
    <text evidence="1">The sequence shown here is derived from an EMBL/GenBank/DDBJ whole genome shotgun (WGS) entry which is preliminary data.</text>
</comment>
<dbReference type="Pfam" id="PF11185">
    <property type="entry name" value="DUF2971"/>
    <property type="match status" value="1"/>
</dbReference>
<dbReference type="AlphaFoldDB" id="K8P7V9"/>
<keyword evidence="2" id="KW-1185">Reference proteome</keyword>
<gene>
    <name evidence="1" type="ORF">HMPREF9696_01126</name>
</gene>
<evidence type="ECO:0008006" key="3">
    <source>
        <dbReference type="Google" id="ProtNLM"/>
    </source>
</evidence>
<sequence>MIRYVEKDAYLFRFLDHRTQYFWTTIGDLLSNQEIFLNSRRNFNDPFDSQPVVVSDLKASAIRKYFAHILQNPFSGARSAKSIEKLLRLQEQGRTRLTKKNIESLKSKSKQNAFDYLDRCGLSSFSRTVDNPLLWGHYAASFSGICAVFKNSGSRTSAFSICADVLYVDQRPELPLSLIFDLGTSAMTGRSESDINDFADRAFFLSFLHKDARWAYEREARIFFPFRAQQKVKFESDELVGIILGPNSTAELKSELLHELKLRRSSVPLFQATLSETEFRIEIPTSISRWLR</sequence>
<organism evidence="1 2">
    <name type="scientific">Afipia clevelandensis ATCC 49720</name>
    <dbReference type="NCBI Taxonomy" id="883079"/>
    <lineage>
        <taxon>Bacteria</taxon>
        <taxon>Pseudomonadati</taxon>
        <taxon>Pseudomonadota</taxon>
        <taxon>Alphaproteobacteria</taxon>
        <taxon>Hyphomicrobiales</taxon>
        <taxon>Nitrobacteraceae</taxon>
        <taxon>Afipia</taxon>
    </lineage>
</organism>
<name>K8P7V9_9BRAD</name>
<protein>
    <recommendedName>
        <fullName evidence="3">DUF2971 domain-containing protein</fullName>
    </recommendedName>
</protein>
<dbReference type="HOGENOM" id="CLU_050666_1_0_5"/>
<accession>K8P7V9</accession>
<dbReference type="InterPro" id="IPR021352">
    <property type="entry name" value="DUF2971"/>
</dbReference>
<evidence type="ECO:0000313" key="2">
    <source>
        <dbReference type="Proteomes" id="UP000001095"/>
    </source>
</evidence>
<proteinExistence type="predicted"/>
<dbReference type="EMBL" id="AGWY01000006">
    <property type="protein sequence ID" value="EKS38657.1"/>
    <property type="molecule type" value="Genomic_DNA"/>
</dbReference>
<reference evidence="1 2" key="1">
    <citation type="submission" date="2012-04" db="EMBL/GenBank/DDBJ databases">
        <title>The Genome Sequence of Afipia clevelandensis ATCC 49720.</title>
        <authorList>
            <consortium name="The Broad Institute Genome Sequencing Platform"/>
            <person name="Earl A."/>
            <person name="Ward D."/>
            <person name="Feldgarden M."/>
            <person name="Gevers D."/>
            <person name="Huys G."/>
            <person name="Walker B."/>
            <person name="Young S.K."/>
            <person name="Zeng Q."/>
            <person name="Gargeya S."/>
            <person name="Fitzgerald M."/>
            <person name="Haas B."/>
            <person name="Abouelleil A."/>
            <person name="Alvarado L."/>
            <person name="Arachchi H.M."/>
            <person name="Berlin A."/>
            <person name="Chapman S.B."/>
            <person name="Goldberg J."/>
            <person name="Griggs A."/>
            <person name="Gujja S."/>
            <person name="Hansen M."/>
            <person name="Howarth C."/>
            <person name="Imamovic A."/>
            <person name="Larimer J."/>
            <person name="McCowen C."/>
            <person name="Montmayeur A."/>
            <person name="Murphy C."/>
            <person name="Neiman D."/>
            <person name="Pearson M."/>
            <person name="Priest M."/>
            <person name="Roberts A."/>
            <person name="Saif S."/>
            <person name="Shea T."/>
            <person name="Sisk P."/>
            <person name="Sykes S."/>
            <person name="Wortman J."/>
            <person name="Nusbaum C."/>
            <person name="Birren B."/>
        </authorList>
    </citation>
    <scope>NUCLEOTIDE SEQUENCE [LARGE SCALE GENOMIC DNA]</scope>
    <source>
        <strain evidence="1 2">ATCC 49720</strain>
    </source>
</reference>
<dbReference type="Proteomes" id="UP000001095">
    <property type="component" value="Unassembled WGS sequence"/>
</dbReference>